<reference evidence="2" key="1">
    <citation type="journal article" date="2020" name="mSystems">
        <title>Genome- and Community-Level Interaction Insights into Carbon Utilization and Element Cycling Functions of Hydrothermarchaeota in Hydrothermal Sediment.</title>
        <authorList>
            <person name="Zhou Z."/>
            <person name="Liu Y."/>
            <person name="Xu W."/>
            <person name="Pan J."/>
            <person name="Luo Z.H."/>
            <person name="Li M."/>
        </authorList>
    </citation>
    <scope>NUCLEOTIDE SEQUENCE [LARGE SCALE GENOMIC DNA]</scope>
    <source>
        <strain evidence="2">SpSt-1220</strain>
    </source>
</reference>
<comment type="caution">
    <text evidence="2">The sequence shown here is derived from an EMBL/GenBank/DDBJ whole genome shotgun (WGS) entry which is preliminary data.</text>
</comment>
<protein>
    <submittedName>
        <fullName evidence="2">Uncharacterized protein</fullName>
    </submittedName>
</protein>
<sequence length="257" mass="28852">MMKRRVSPSMVLNVVFFTGFLVLVWGTWNSYDAWRDGSAGDKEERAGVDSAMLSQELRMLFPDTSSAASQFAIVTESNLFSPERRPWSPPPQVPDDASQGESQAQTLLPDAGGIRLYGTSIGPDRKTALVYFERFVSKQKHRILEEGETARDEGERGESFYFVLKKLEQDAVVLMDAQGREHVIGLYEHMRAEPPQGPQQSTSMNAQPLLPVAAEGNEPIRRVEDMPESLQERERLAKEGRLRRISTPSGPVFRPVE</sequence>
<evidence type="ECO:0000256" key="1">
    <source>
        <dbReference type="SAM" id="MobiDB-lite"/>
    </source>
</evidence>
<gene>
    <name evidence="2" type="ORF">ENN94_02435</name>
</gene>
<dbReference type="EMBL" id="DSDO01000164">
    <property type="protein sequence ID" value="HDR46537.1"/>
    <property type="molecule type" value="Genomic_DNA"/>
</dbReference>
<proteinExistence type="predicted"/>
<feature type="compositionally biased region" description="Basic and acidic residues" evidence="1">
    <location>
        <begin position="218"/>
        <end position="242"/>
    </location>
</feature>
<name>A0A831PN92_9BACT</name>
<evidence type="ECO:0000313" key="2">
    <source>
        <dbReference type="EMBL" id="HDR46537.1"/>
    </source>
</evidence>
<feature type="region of interest" description="Disordered" evidence="1">
    <location>
        <begin position="81"/>
        <end position="104"/>
    </location>
</feature>
<accession>A0A831PN92</accession>
<dbReference type="AlphaFoldDB" id="A0A831PN92"/>
<feature type="region of interest" description="Disordered" evidence="1">
    <location>
        <begin position="213"/>
        <end position="257"/>
    </location>
</feature>
<organism evidence="2">
    <name type="scientific">Geoalkalibacter subterraneus</name>
    <dbReference type="NCBI Taxonomy" id="483547"/>
    <lineage>
        <taxon>Bacteria</taxon>
        <taxon>Pseudomonadati</taxon>
        <taxon>Thermodesulfobacteriota</taxon>
        <taxon>Desulfuromonadia</taxon>
        <taxon>Desulfuromonadales</taxon>
        <taxon>Geoalkalibacteraceae</taxon>
        <taxon>Geoalkalibacter</taxon>
    </lineage>
</organism>
<dbReference type="Proteomes" id="UP000886162">
    <property type="component" value="Unassembled WGS sequence"/>
</dbReference>